<keyword evidence="7 8" id="KW-0472">Membrane</keyword>
<reference evidence="10" key="1">
    <citation type="submission" date="2013-07" db="EMBL/GenBank/DDBJ databases">
        <authorList>
            <person name="McIlroy S."/>
        </authorList>
    </citation>
    <scope>NUCLEOTIDE SEQUENCE [LARGE SCALE GENOMIC DNA]</scope>
    <source>
        <strain evidence="10">Run_A_D11</strain>
    </source>
</reference>
<dbReference type="STRING" id="1400863.BN873_150045"/>
<keyword evidence="8" id="KW-0288">FMN</keyword>
<dbReference type="RefSeq" id="WP_048670375.1">
    <property type="nucleotide sequence ID" value="NZ_CBTJ020000020.1"/>
</dbReference>
<evidence type="ECO:0000313" key="11">
    <source>
        <dbReference type="Proteomes" id="UP000035760"/>
    </source>
</evidence>
<dbReference type="GO" id="GO:0030091">
    <property type="term" value="P:protein repair"/>
    <property type="evidence" value="ECO:0007669"/>
    <property type="project" value="UniProtKB-UniRule"/>
</dbReference>
<dbReference type="GO" id="GO:0010181">
    <property type="term" value="F:FMN binding"/>
    <property type="evidence" value="ECO:0007669"/>
    <property type="project" value="UniProtKB-UniRule"/>
</dbReference>
<feature type="transmembrane region" description="Helical" evidence="8">
    <location>
        <begin position="177"/>
        <end position="194"/>
    </location>
</feature>
<proteinExistence type="inferred from homology"/>
<evidence type="ECO:0000313" key="10">
    <source>
        <dbReference type="EMBL" id="CDI01257.1"/>
    </source>
</evidence>
<dbReference type="GO" id="GO:0005886">
    <property type="term" value="C:plasma membrane"/>
    <property type="evidence" value="ECO:0007669"/>
    <property type="project" value="UniProtKB-SubCell"/>
</dbReference>
<keyword evidence="11" id="KW-1185">Reference proteome</keyword>
<evidence type="ECO:0000259" key="9">
    <source>
        <dbReference type="Pfam" id="PF01794"/>
    </source>
</evidence>
<evidence type="ECO:0000256" key="6">
    <source>
        <dbReference type="ARBA" id="ARBA00023004"/>
    </source>
</evidence>
<evidence type="ECO:0000256" key="7">
    <source>
        <dbReference type="ARBA" id="ARBA00023136"/>
    </source>
</evidence>
<comment type="function">
    <text evidence="8">Part of the MsrPQ system that repairs oxidized periplasmic proteins containing methionine sulfoxide residues (Met-O), using respiratory chain electrons. Thus protects these proteins from oxidative-stress damage caused by reactive species of oxygen and chlorine generated by the host defense mechanisms. MsrPQ is essential for the maintenance of envelope integrity under bleach stress, rescuing a wide series of structurally unrelated periplasmic proteins from methionine oxidation. MsrQ provides electrons for reduction to the reductase catalytic subunit MsrP, using the quinone pool of the respiratory chain.</text>
</comment>
<keyword evidence="8" id="KW-0249">Electron transport</keyword>
<feature type="transmembrane region" description="Helical" evidence="8">
    <location>
        <begin position="116"/>
        <end position="134"/>
    </location>
</feature>
<keyword evidence="8" id="KW-1003">Cell membrane</keyword>
<comment type="cofactor">
    <cofactor evidence="8">
        <name>heme b</name>
        <dbReference type="ChEBI" id="CHEBI:60344"/>
    </cofactor>
    <text evidence="8">Binds 1 heme b (iron(II)-protoporphyrin IX) group per subunit.</text>
</comment>
<accession>W6M1F1</accession>
<dbReference type="Proteomes" id="UP000035760">
    <property type="component" value="Unassembled WGS sequence"/>
</dbReference>
<evidence type="ECO:0000256" key="2">
    <source>
        <dbReference type="ARBA" id="ARBA00022448"/>
    </source>
</evidence>
<dbReference type="PANTHER" id="PTHR36964">
    <property type="entry name" value="PROTEIN-METHIONINE-SULFOXIDE REDUCTASE HEME-BINDING SUBUNIT MSRQ"/>
    <property type="match status" value="1"/>
</dbReference>
<dbReference type="GO" id="GO:0009055">
    <property type="term" value="F:electron transfer activity"/>
    <property type="evidence" value="ECO:0007669"/>
    <property type="project" value="UniProtKB-UniRule"/>
</dbReference>
<dbReference type="Pfam" id="PF01794">
    <property type="entry name" value="Ferric_reduct"/>
    <property type="match status" value="1"/>
</dbReference>
<evidence type="ECO:0000256" key="3">
    <source>
        <dbReference type="ARBA" id="ARBA00022617"/>
    </source>
</evidence>
<evidence type="ECO:0000256" key="4">
    <source>
        <dbReference type="ARBA" id="ARBA00022692"/>
    </source>
</evidence>
<keyword evidence="8" id="KW-0479">Metal-binding</keyword>
<name>W6M1F1_9GAMM</name>
<keyword evidence="5 8" id="KW-1133">Transmembrane helix</keyword>
<keyword evidence="4 8" id="KW-0812">Transmembrane</keyword>
<dbReference type="GO" id="GO:0016679">
    <property type="term" value="F:oxidoreductase activity, acting on diphenols and related substances as donors"/>
    <property type="evidence" value="ECO:0007669"/>
    <property type="project" value="TreeGrafter"/>
</dbReference>
<dbReference type="GO" id="GO:0046872">
    <property type="term" value="F:metal ion binding"/>
    <property type="evidence" value="ECO:0007669"/>
    <property type="project" value="UniProtKB-KW"/>
</dbReference>
<feature type="transmembrane region" description="Helical" evidence="8">
    <location>
        <begin position="52"/>
        <end position="69"/>
    </location>
</feature>
<comment type="subunit">
    <text evidence="8">Heterodimer of a catalytic subunit (MsrP) and a heme-binding subunit (MsrQ).</text>
</comment>
<evidence type="ECO:0000256" key="1">
    <source>
        <dbReference type="ARBA" id="ARBA00004141"/>
    </source>
</evidence>
<feature type="transmembrane region" description="Helical" evidence="8">
    <location>
        <begin position="12"/>
        <end position="32"/>
    </location>
</feature>
<evidence type="ECO:0000256" key="5">
    <source>
        <dbReference type="ARBA" id="ARBA00022989"/>
    </source>
</evidence>
<keyword evidence="6 8" id="KW-0408">Iron</keyword>
<keyword evidence="3 8" id="KW-0349">Heme</keyword>
<feature type="transmembrane region" description="Helical" evidence="8">
    <location>
        <begin position="81"/>
        <end position="100"/>
    </location>
</feature>
<dbReference type="GO" id="GO:0020037">
    <property type="term" value="F:heme binding"/>
    <property type="evidence" value="ECO:0007669"/>
    <property type="project" value="UniProtKB-UniRule"/>
</dbReference>
<comment type="cofactor">
    <cofactor evidence="8">
        <name>FMN</name>
        <dbReference type="ChEBI" id="CHEBI:58210"/>
    </cofactor>
    <text evidence="8">Binds 1 FMN per subunit.</text>
</comment>
<keyword evidence="8" id="KW-0285">Flavoprotein</keyword>
<sequence length="206" mass="24014">MAPPQAHPFSFIAKALIFSVSLLPLAWLGWRVWQDALGSNPVEALSHFTGDWTLRFLLLTLAITPLRRLSGWQWPLKVRRMIGLFAFFYACLHISVYLIFDQFFDWASILEDVTERPYITVGFAAWLLLIPLAITSTNRMMKRLGRRWQQLHRLVYLIGLLGVLHYLWLVKTDFREPLLYAGLLAALLGYRLWWRAHSATLTRSTR</sequence>
<organism evidence="10 11">
    <name type="scientific">Candidatus Competibacter denitrificans Run_A_D11</name>
    <dbReference type="NCBI Taxonomy" id="1400863"/>
    <lineage>
        <taxon>Bacteria</taxon>
        <taxon>Pseudomonadati</taxon>
        <taxon>Pseudomonadota</taxon>
        <taxon>Gammaproteobacteria</taxon>
        <taxon>Candidatus Competibacteraceae</taxon>
        <taxon>Candidatus Competibacter</taxon>
    </lineage>
</organism>
<evidence type="ECO:0000256" key="8">
    <source>
        <dbReference type="HAMAP-Rule" id="MF_01207"/>
    </source>
</evidence>
<feature type="domain" description="Ferric oxidoreductase" evidence="9">
    <location>
        <begin position="50"/>
        <end position="162"/>
    </location>
</feature>
<dbReference type="PANTHER" id="PTHR36964:SF1">
    <property type="entry name" value="PROTEIN-METHIONINE-SULFOXIDE REDUCTASE HEME-BINDING SUBUNIT MSRQ"/>
    <property type="match status" value="1"/>
</dbReference>
<dbReference type="AlphaFoldDB" id="W6M1F1"/>
<dbReference type="EMBL" id="CBTJ020000020">
    <property type="protein sequence ID" value="CDI01257.1"/>
    <property type="molecule type" value="Genomic_DNA"/>
</dbReference>
<protein>
    <recommendedName>
        <fullName evidence="8">Protein-methionine-sulfoxide reductase heme-binding subunit MsrQ</fullName>
    </recommendedName>
    <alternativeName>
        <fullName evidence="8">Flavocytochrome MsrQ</fullName>
    </alternativeName>
</protein>
<keyword evidence="2 8" id="KW-0813">Transport</keyword>
<comment type="caution">
    <text evidence="10">The sequence shown here is derived from an EMBL/GenBank/DDBJ whole genome shotgun (WGS) entry which is preliminary data.</text>
</comment>
<dbReference type="InterPro" id="IPR022837">
    <property type="entry name" value="MsrQ-like"/>
</dbReference>
<comment type="similarity">
    <text evidence="8">Belongs to the MsrQ family.</text>
</comment>
<dbReference type="InterPro" id="IPR013130">
    <property type="entry name" value="Fe3_Rdtase_TM_dom"/>
</dbReference>
<feature type="transmembrane region" description="Helical" evidence="8">
    <location>
        <begin position="154"/>
        <end position="171"/>
    </location>
</feature>
<gene>
    <name evidence="10" type="primary">yedZ</name>
    <name evidence="8" type="synonym">msrQ</name>
    <name evidence="10" type="ORF">BN873_150045</name>
</gene>
<comment type="subcellular location">
    <subcellularLocation>
        <location evidence="8">Cell membrane</location>
        <topology evidence="8">Multi-pass membrane protein</topology>
    </subcellularLocation>
    <subcellularLocation>
        <location evidence="1">Membrane</location>
        <topology evidence="1">Multi-pass membrane protein</topology>
    </subcellularLocation>
</comment>
<dbReference type="HAMAP" id="MF_01207">
    <property type="entry name" value="MsrQ"/>
    <property type="match status" value="1"/>
</dbReference>
<dbReference type="OrthoDB" id="9788328at2"/>
<reference evidence="10" key="2">
    <citation type="submission" date="2014-03" db="EMBL/GenBank/DDBJ databases">
        <title>Candidatus Competibacter-lineage genomes retrieved from metagenomes reveal functional metabolic diversity.</title>
        <authorList>
            <person name="McIlroy S.J."/>
            <person name="Albertsen M."/>
            <person name="Andresen E.K."/>
            <person name="Saunders A.M."/>
            <person name="Kristiansen R."/>
            <person name="Stokholm-Bjerregaard M."/>
            <person name="Nielsen K.L."/>
            <person name="Nielsen P.H."/>
        </authorList>
    </citation>
    <scope>NUCLEOTIDE SEQUENCE</scope>
    <source>
        <strain evidence="10">Run_A_D11</strain>
    </source>
</reference>